<organism evidence="1 2">
    <name type="scientific">Trichothecium roseum</name>
    <dbReference type="NCBI Taxonomy" id="47278"/>
    <lineage>
        <taxon>Eukaryota</taxon>
        <taxon>Fungi</taxon>
        <taxon>Dikarya</taxon>
        <taxon>Ascomycota</taxon>
        <taxon>Pezizomycotina</taxon>
        <taxon>Sordariomycetes</taxon>
        <taxon>Hypocreomycetidae</taxon>
        <taxon>Hypocreales</taxon>
        <taxon>Hypocreales incertae sedis</taxon>
        <taxon>Trichothecium</taxon>
    </lineage>
</organism>
<protein>
    <submittedName>
        <fullName evidence="1">Uncharacterized protein</fullName>
    </submittedName>
</protein>
<sequence>MTFTTTRRLEDDNPHIIRPIPRRPLNFNIEAVTPPSDADDESDGYVPNPNRHLSSAQLFGGLQPAFPNASTAISRQPSAMNLTSSTLAGIFDPATSANDKLFGGEPAVTDTPWGVGAQTPIKRPTVDDATYELMKTRSHLHRRRSSYGGRDYDGIPQAQQQQQPPTTSSPSLVLRGLLLVVLGLGYGALVTQFHKEQQLVSLPEKLSEQSYNWMHIAFWGLGGALIGGVLPWLDGVFEEAADNSAVVEEEVTEATSDDSSSIAADWSPEMRAVGAFVGIVFAIRKLPWASTLQASGTLALVNPLLWWLIDRSLAGFVLSASFSLAGTLLLLGVNPEMMPAPSSMMMTVTNSLNESAPFDTSFALSPLSQENVVTGVWMLSVLFCSCVCFGNIGRRLSWTSQTGSKGRLNTLR</sequence>
<dbReference type="Proteomes" id="UP001163324">
    <property type="component" value="Chromosome 8"/>
</dbReference>
<reference evidence="1" key="1">
    <citation type="submission" date="2022-10" db="EMBL/GenBank/DDBJ databases">
        <title>Complete Genome of Trichothecium roseum strain YXFP-22015, a Plant Pathogen Isolated from Citrus.</title>
        <authorList>
            <person name="Wang Y."/>
            <person name="Zhu L."/>
        </authorList>
    </citation>
    <scope>NUCLEOTIDE SEQUENCE</scope>
    <source>
        <strain evidence="1">YXFP-22015</strain>
    </source>
</reference>
<accession>A0ACC0UUG3</accession>
<gene>
    <name evidence="1" type="ORF">N3K66_008181</name>
</gene>
<keyword evidence="2" id="KW-1185">Reference proteome</keyword>
<evidence type="ECO:0000313" key="2">
    <source>
        <dbReference type="Proteomes" id="UP001163324"/>
    </source>
</evidence>
<dbReference type="EMBL" id="CM047947">
    <property type="protein sequence ID" value="KAI9897159.1"/>
    <property type="molecule type" value="Genomic_DNA"/>
</dbReference>
<evidence type="ECO:0000313" key="1">
    <source>
        <dbReference type="EMBL" id="KAI9897159.1"/>
    </source>
</evidence>
<name>A0ACC0UUG3_9HYPO</name>
<comment type="caution">
    <text evidence="1">The sequence shown here is derived from an EMBL/GenBank/DDBJ whole genome shotgun (WGS) entry which is preliminary data.</text>
</comment>
<proteinExistence type="predicted"/>